<dbReference type="Proteomes" id="UP000573603">
    <property type="component" value="Unassembled WGS sequence"/>
</dbReference>
<protein>
    <submittedName>
        <fullName evidence="1">Uncharacterized protein</fullName>
    </submittedName>
</protein>
<evidence type="ECO:0000313" key="2">
    <source>
        <dbReference type="Proteomes" id="UP000573603"/>
    </source>
</evidence>
<dbReference type="AlphaFoldDB" id="A0A8H5E5M2"/>
<accession>A0A8H5E5M2</accession>
<organism evidence="1 2">
    <name type="scientific">Fusarium anthophilum</name>
    <dbReference type="NCBI Taxonomy" id="48485"/>
    <lineage>
        <taxon>Eukaryota</taxon>
        <taxon>Fungi</taxon>
        <taxon>Dikarya</taxon>
        <taxon>Ascomycota</taxon>
        <taxon>Pezizomycotina</taxon>
        <taxon>Sordariomycetes</taxon>
        <taxon>Hypocreomycetidae</taxon>
        <taxon>Hypocreales</taxon>
        <taxon>Nectriaceae</taxon>
        <taxon>Fusarium</taxon>
        <taxon>Fusarium fujikuroi species complex</taxon>
    </lineage>
</organism>
<name>A0A8H5E5M2_9HYPO</name>
<gene>
    <name evidence="1" type="ORF">FANTH_6109</name>
</gene>
<reference evidence="1 2" key="1">
    <citation type="journal article" date="2020" name="BMC Genomics">
        <title>Correction to: Identification and distribution of gene clusters required for synthesis of sphingolipid metabolism inhibitors in diverse species of the filamentous fungus Fusarium.</title>
        <authorList>
            <person name="Kim H.S."/>
            <person name="Lohmar J.M."/>
            <person name="Busman M."/>
            <person name="Brown D.W."/>
            <person name="Naumann T.A."/>
            <person name="Divon H.H."/>
            <person name="Lysoe E."/>
            <person name="Uhlig S."/>
            <person name="Proctor R.H."/>
        </authorList>
    </citation>
    <scope>NUCLEOTIDE SEQUENCE [LARGE SCALE GENOMIC DNA]</scope>
    <source>
        <strain evidence="1 2">NRRL 25214</strain>
    </source>
</reference>
<proteinExistence type="predicted"/>
<comment type="caution">
    <text evidence="1">The sequence shown here is derived from an EMBL/GenBank/DDBJ whole genome shotgun (WGS) entry which is preliminary data.</text>
</comment>
<sequence>MDPINLFNLVAVPDPRPGEIRMAFHFTRKPESSIQEPRLDDVMRAYDFEVTKIMYTKFEEMLTLYVFTAGYDWTAHKQETLKICEEKKIDRDWRLMRMVMSACVDNTECGMLRTSLGRMFSRIEMIIGGRVDSQLSLFKVLSPSD</sequence>
<dbReference type="EMBL" id="JABEVY010000135">
    <property type="protein sequence ID" value="KAF5248179.1"/>
    <property type="molecule type" value="Genomic_DNA"/>
</dbReference>
<keyword evidence="2" id="KW-1185">Reference proteome</keyword>
<evidence type="ECO:0000313" key="1">
    <source>
        <dbReference type="EMBL" id="KAF5248179.1"/>
    </source>
</evidence>